<reference evidence="1 2" key="1">
    <citation type="journal article" date="2012" name="Microbes Environ.">
        <title>Complete genome sequence of Bradyrhizobium sp. S23321: insights into symbiosis evolution in soil oligotrophs.</title>
        <authorList>
            <person name="Okubo T."/>
            <person name="Tsukui T."/>
            <person name="Maita H."/>
            <person name="Okamoto S."/>
            <person name="Oshima K."/>
            <person name="Fujisawa T."/>
            <person name="Saito A."/>
            <person name="Futamata H."/>
            <person name="Hattori R."/>
            <person name="Shimomura Y."/>
            <person name="Haruta S."/>
            <person name="Morimoto S."/>
            <person name="Wang Y."/>
            <person name="Sakai Y."/>
            <person name="Hattori M."/>
            <person name="Aizawa S."/>
            <person name="Nagashima K.V.P."/>
            <person name="Masuda S."/>
            <person name="Hattori T."/>
            <person name="Yamashita A."/>
            <person name="Bao Z."/>
            <person name="Hayatsu M."/>
            <person name="Kajiya-Kanegae H."/>
            <person name="Yoshinaga I."/>
            <person name="Sakamoto K."/>
            <person name="Toyota K."/>
            <person name="Nakao M."/>
            <person name="Kohara M."/>
            <person name="Anda M."/>
            <person name="Niwa R."/>
            <person name="Jung-Hwan P."/>
            <person name="Sameshima-Saito R."/>
            <person name="Tokuda S."/>
            <person name="Yamamoto S."/>
            <person name="Yamamoto S."/>
            <person name="Yokoyama T."/>
            <person name="Akutsu T."/>
            <person name="Nakamura Y."/>
            <person name="Nakahira-Yanaka Y."/>
            <person name="Takada Hoshino Y."/>
            <person name="Hirakawa H."/>
            <person name="Mitsui H."/>
            <person name="Terasawa K."/>
            <person name="Itakura M."/>
            <person name="Sato S."/>
            <person name="Ikeda-Ohtsubo W."/>
            <person name="Sakakura N."/>
            <person name="Kaminuma E."/>
            <person name="Minamisawa K."/>
        </authorList>
    </citation>
    <scope>NUCLEOTIDE SEQUENCE [LARGE SCALE GENOMIC DNA]</scope>
    <source>
        <strain evidence="1 2">S23321</strain>
    </source>
</reference>
<evidence type="ECO:0000313" key="2">
    <source>
        <dbReference type="Proteomes" id="UP000007886"/>
    </source>
</evidence>
<protein>
    <submittedName>
        <fullName evidence="1">Uncharacterized protein</fullName>
    </submittedName>
</protein>
<keyword evidence="2" id="KW-1185">Reference proteome</keyword>
<name>A0AAI8MF37_9BRAD</name>
<dbReference type="KEGG" id="brs:S23_38750"/>
<gene>
    <name evidence="1" type="ORF">S23_38750</name>
</gene>
<evidence type="ECO:0000313" key="1">
    <source>
        <dbReference type="EMBL" id="BAL77070.1"/>
    </source>
</evidence>
<accession>A0AAI8MF37</accession>
<dbReference type="EMBL" id="AP012279">
    <property type="protein sequence ID" value="BAL77070.1"/>
    <property type="molecule type" value="Genomic_DNA"/>
</dbReference>
<dbReference type="RefSeq" id="WP_015686357.1">
    <property type="nucleotide sequence ID" value="NC_017082.1"/>
</dbReference>
<dbReference type="AlphaFoldDB" id="A0AAI8MF37"/>
<proteinExistence type="predicted"/>
<dbReference type="Proteomes" id="UP000007886">
    <property type="component" value="Chromosome"/>
</dbReference>
<organism evidence="1 2">
    <name type="scientific">Bradyrhizobium cosmicum</name>
    <dbReference type="NCBI Taxonomy" id="1404864"/>
    <lineage>
        <taxon>Bacteria</taxon>
        <taxon>Pseudomonadati</taxon>
        <taxon>Pseudomonadota</taxon>
        <taxon>Alphaproteobacteria</taxon>
        <taxon>Hyphomicrobiales</taxon>
        <taxon>Nitrobacteraceae</taxon>
        <taxon>Bradyrhizobium</taxon>
    </lineage>
</organism>
<sequence>MITEAQLLADIVLISEIILEHGEKYAPLLDRLEQELAKRLKDSPVSRARRHLARSLPSQSSS</sequence>